<dbReference type="InParanoid" id="A0A024FVV5"/>
<feature type="signal peptide" evidence="1">
    <location>
        <begin position="1"/>
        <end position="21"/>
    </location>
</feature>
<keyword evidence="1" id="KW-0732">Signal</keyword>
<protein>
    <recommendedName>
        <fullName evidence="4">RxLR effector protein</fullName>
    </recommendedName>
</protein>
<feature type="chain" id="PRO_5001531881" description="RxLR effector protein" evidence="1">
    <location>
        <begin position="22"/>
        <end position="63"/>
    </location>
</feature>
<proteinExistence type="predicted"/>
<reference evidence="2 3" key="1">
    <citation type="submission" date="2012-05" db="EMBL/GenBank/DDBJ databases">
        <title>Recombination and specialization in a pathogen metapopulation.</title>
        <authorList>
            <person name="Gardiner A."/>
            <person name="Kemen E."/>
            <person name="Schultz-Larsen T."/>
            <person name="MacLean D."/>
            <person name="Van Oosterhout C."/>
            <person name="Jones J.D.G."/>
        </authorList>
    </citation>
    <scope>NUCLEOTIDE SEQUENCE [LARGE SCALE GENOMIC DNA]</scope>
    <source>
        <strain evidence="2 3">Ac Nc2</strain>
    </source>
</reference>
<evidence type="ECO:0000313" key="2">
    <source>
        <dbReference type="EMBL" id="CCI11166.1"/>
    </source>
</evidence>
<comment type="caution">
    <text evidence="2">The sequence shown here is derived from an EMBL/GenBank/DDBJ whole genome shotgun (WGS) entry which is preliminary data.</text>
</comment>
<gene>
    <name evidence="2" type="ORF">BN9_124780</name>
</gene>
<dbReference type="Proteomes" id="UP000053237">
    <property type="component" value="Unassembled WGS sequence"/>
</dbReference>
<name>A0A024FVV5_9STRA</name>
<evidence type="ECO:0000256" key="1">
    <source>
        <dbReference type="SAM" id="SignalP"/>
    </source>
</evidence>
<evidence type="ECO:0008006" key="4">
    <source>
        <dbReference type="Google" id="ProtNLM"/>
    </source>
</evidence>
<dbReference type="AlphaFoldDB" id="A0A024FVV5"/>
<dbReference type="EMBL" id="CAIX01000575">
    <property type="protein sequence ID" value="CCI11166.1"/>
    <property type="molecule type" value="Genomic_DNA"/>
</dbReference>
<keyword evidence="3" id="KW-1185">Reference proteome</keyword>
<evidence type="ECO:0000313" key="3">
    <source>
        <dbReference type="Proteomes" id="UP000053237"/>
    </source>
</evidence>
<sequence>MESMILLQFLSSLCLITSAHDKDINTAGSTVLKNSSALAIRNKTLQNNYTALIGNNVAVLKNS</sequence>
<organism evidence="2 3">
    <name type="scientific">Albugo candida</name>
    <dbReference type="NCBI Taxonomy" id="65357"/>
    <lineage>
        <taxon>Eukaryota</taxon>
        <taxon>Sar</taxon>
        <taxon>Stramenopiles</taxon>
        <taxon>Oomycota</taxon>
        <taxon>Peronosporomycetes</taxon>
        <taxon>Albuginales</taxon>
        <taxon>Albuginaceae</taxon>
        <taxon>Albugo</taxon>
    </lineage>
</organism>
<accession>A0A024FVV5</accession>